<proteinExistence type="predicted"/>
<organism evidence="1 2">
    <name type="scientific">Claviceps humidiphila</name>
    <dbReference type="NCBI Taxonomy" id="1294629"/>
    <lineage>
        <taxon>Eukaryota</taxon>
        <taxon>Fungi</taxon>
        <taxon>Dikarya</taxon>
        <taxon>Ascomycota</taxon>
        <taxon>Pezizomycotina</taxon>
        <taxon>Sordariomycetes</taxon>
        <taxon>Hypocreomycetidae</taxon>
        <taxon>Hypocreales</taxon>
        <taxon>Clavicipitaceae</taxon>
        <taxon>Claviceps</taxon>
    </lineage>
</organism>
<gene>
    <name evidence="1" type="ORF">E4U13_007838</name>
</gene>
<name>A0A9P7TRU1_9HYPO</name>
<keyword evidence="2" id="KW-1185">Reference proteome</keyword>
<accession>A0A9P7TRU1</accession>
<dbReference type="AlphaFoldDB" id="A0A9P7TRU1"/>
<sequence>MAGGRAAHLDPVRVKKSHQGFLNAARADLVVQQMPIETSDGVCVFFATPSYRAEQDLGSINFGISGVRIENLVLLAYYRAYWLM</sequence>
<evidence type="ECO:0000313" key="1">
    <source>
        <dbReference type="EMBL" id="KAG6105508.1"/>
    </source>
</evidence>
<reference evidence="1 2" key="1">
    <citation type="journal article" date="2020" name="bioRxiv">
        <title>Whole genome comparisons of ergot fungi reveals the divergence and evolution of species within the genus Claviceps are the result of varying mechanisms driving genome evolution and host range expansion.</title>
        <authorList>
            <person name="Wyka S.A."/>
            <person name="Mondo S.J."/>
            <person name="Liu M."/>
            <person name="Dettman J."/>
            <person name="Nalam V."/>
            <person name="Broders K.D."/>
        </authorList>
    </citation>
    <scope>NUCLEOTIDE SEQUENCE [LARGE SCALE GENOMIC DNA]</scope>
    <source>
        <strain evidence="1 2">LM576</strain>
    </source>
</reference>
<evidence type="ECO:0000313" key="2">
    <source>
        <dbReference type="Proteomes" id="UP000732380"/>
    </source>
</evidence>
<dbReference type="Proteomes" id="UP000732380">
    <property type="component" value="Unassembled WGS sequence"/>
</dbReference>
<protein>
    <submittedName>
        <fullName evidence="1">Uncharacterized protein</fullName>
    </submittedName>
</protein>
<dbReference type="EMBL" id="SRQM01000819">
    <property type="protein sequence ID" value="KAG6105508.1"/>
    <property type="molecule type" value="Genomic_DNA"/>
</dbReference>
<feature type="non-terminal residue" evidence="1">
    <location>
        <position position="84"/>
    </location>
</feature>
<comment type="caution">
    <text evidence="1">The sequence shown here is derived from an EMBL/GenBank/DDBJ whole genome shotgun (WGS) entry which is preliminary data.</text>
</comment>